<dbReference type="InterPro" id="IPR027417">
    <property type="entry name" value="P-loop_NTPase"/>
</dbReference>
<dbReference type="UniPathway" id="UPA00087">
    <property type="reaction ID" value="UER00175"/>
</dbReference>
<dbReference type="Proteomes" id="UP000078389">
    <property type="component" value="Unassembled WGS sequence"/>
</dbReference>
<evidence type="ECO:0000256" key="4">
    <source>
        <dbReference type="ARBA" id="ARBA00022741"/>
    </source>
</evidence>
<comment type="caution">
    <text evidence="8">The sequence shown here is derived from an EMBL/GenBank/DDBJ whole genome shotgun (WGS) entry which is preliminary data.</text>
</comment>
<reference evidence="8 9" key="1">
    <citation type="submission" date="2016-03" db="EMBL/GenBank/DDBJ databases">
        <title>Genome sequencing of Devosia sp. S37.</title>
        <authorList>
            <person name="Mohd Nor M."/>
        </authorList>
    </citation>
    <scope>NUCLEOTIDE SEQUENCE [LARGE SCALE GENOMIC DNA]</scope>
    <source>
        <strain evidence="8 9">S37</strain>
    </source>
</reference>
<evidence type="ECO:0000313" key="9">
    <source>
        <dbReference type="Proteomes" id="UP000078389"/>
    </source>
</evidence>
<dbReference type="InterPro" id="IPR008145">
    <property type="entry name" value="GK/Ca_channel_bsu"/>
</dbReference>
<keyword evidence="4 6" id="KW-0547">Nucleotide-binding</keyword>
<dbReference type="GO" id="GO:0005524">
    <property type="term" value="F:ATP binding"/>
    <property type="evidence" value="ECO:0007669"/>
    <property type="project" value="UniProtKB-KW"/>
</dbReference>
<comment type="similarity">
    <text evidence="6">Belongs to the ribose 1,5-bisphosphokinase family.</text>
</comment>
<evidence type="ECO:0000259" key="7">
    <source>
        <dbReference type="SMART" id="SM00072"/>
    </source>
</evidence>
<gene>
    <name evidence="6" type="primary">phnN</name>
    <name evidence="8" type="ORF">A3840_10510</name>
</gene>
<keyword evidence="3 6" id="KW-0808">Transferase</keyword>
<comment type="function">
    <text evidence="6">Catalyzes the phosphorylation of ribose 1,5-bisphosphate to 5-phospho-D-ribosyl alpha-1-diphosphate (PRPP).</text>
</comment>
<accession>A0A178HWI6</accession>
<dbReference type="SUPFAM" id="SSF52540">
    <property type="entry name" value="P-loop containing nucleoside triphosphate hydrolases"/>
    <property type="match status" value="1"/>
</dbReference>
<feature type="domain" description="Guanylate kinase/L-type calcium channel beta subunit" evidence="7">
    <location>
        <begin position="14"/>
        <end position="191"/>
    </location>
</feature>
<evidence type="ECO:0000256" key="6">
    <source>
        <dbReference type="HAMAP-Rule" id="MF_00836"/>
    </source>
</evidence>
<dbReference type="STRING" id="1770058.A3840_10510"/>
<dbReference type="NCBIfam" id="TIGR02322">
    <property type="entry name" value="phosphon_PhnN"/>
    <property type="match status" value="1"/>
</dbReference>
<keyword evidence="5 6" id="KW-0067">ATP-binding</keyword>
<evidence type="ECO:0000256" key="1">
    <source>
        <dbReference type="ARBA" id="ARBA00000373"/>
    </source>
</evidence>
<evidence type="ECO:0000313" key="8">
    <source>
        <dbReference type="EMBL" id="OAM77193.1"/>
    </source>
</evidence>
<dbReference type="GO" id="GO:0006015">
    <property type="term" value="P:5-phosphoribose 1-diphosphate biosynthetic process"/>
    <property type="evidence" value="ECO:0007669"/>
    <property type="project" value="UniProtKB-UniRule"/>
</dbReference>
<dbReference type="EMBL" id="LVVY01000086">
    <property type="protein sequence ID" value="OAM77193.1"/>
    <property type="molecule type" value="Genomic_DNA"/>
</dbReference>
<dbReference type="HAMAP" id="MF_00836">
    <property type="entry name" value="PhnN"/>
    <property type="match status" value="1"/>
</dbReference>
<dbReference type="EC" id="2.7.4.23" evidence="6"/>
<dbReference type="GO" id="GO:0019634">
    <property type="term" value="P:organic phosphonate metabolic process"/>
    <property type="evidence" value="ECO:0007669"/>
    <property type="project" value="UniProtKB-UniRule"/>
</dbReference>
<dbReference type="InterPro" id="IPR012699">
    <property type="entry name" value="PhnN"/>
</dbReference>
<keyword evidence="9" id="KW-1185">Reference proteome</keyword>
<dbReference type="SMART" id="SM00072">
    <property type="entry name" value="GuKc"/>
    <property type="match status" value="1"/>
</dbReference>
<protein>
    <recommendedName>
        <fullName evidence="6">Ribose 1,5-bisphosphate phosphokinase PhnN</fullName>
        <ecNumber evidence="6">2.7.4.23</ecNumber>
    </recommendedName>
    <alternativeName>
        <fullName evidence="6">Ribose 1,5-bisphosphokinase</fullName>
    </alternativeName>
</protein>
<dbReference type="AlphaFoldDB" id="A0A178HWI6"/>
<evidence type="ECO:0000256" key="3">
    <source>
        <dbReference type="ARBA" id="ARBA00022679"/>
    </source>
</evidence>
<comment type="pathway">
    <text evidence="2 6">Metabolic intermediate biosynthesis; 5-phospho-alpha-D-ribose 1-diphosphate biosynthesis; 5-phospho-alpha-D-ribose 1-diphosphate from D-ribose 5-phosphate (route II): step 3/3.</text>
</comment>
<dbReference type="OrthoDB" id="341217at2"/>
<dbReference type="GO" id="GO:0033863">
    <property type="term" value="F:ribose 1,5-bisphosphate phosphokinase activity"/>
    <property type="evidence" value="ECO:0007669"/>
    <property type="project" value="UniProtKB-UniRule"/>
</dbReference>
<evidence type="ECO:0000256" key="2">
    <source>
        <dbReference type="ARBA" id="ARBA00005069"/>
    </source>
</evidence>
<sequence length="195" mass="20682">MTSPPDHIMPRPASGTFVAIVGPSGVGKDSLIAYARDRLGADVAVVRRVVTRAADAGSEDHDSMTPEAFAQAEAQGRFALSWEAHGLRYGLPLTLESDLVAGKVVIANLSRGMIPALLRTYPKALVVEVTADRAVIAQRLAARGRETAESVAARLNRVAEAQLPPGIVRIDNSGPLEVAGEQFVRLLERVKGQAV</sequence>
<comment type="catalytic activity">
    <reaction evidence="1 6">
        <text>alpha-D-ribose 1,5-bisphosphate + ATP = 5-phospho-alpha-D-ribose 1-diphosphate + ADP</text>
        <dbReference type="Rhea" id="RHEA:20109"/>
        <dbReference type="ChEBI" id="CHEBI:30616"/>
        <dbReference type="ChEBI" id="CHEBI:58017"/>
        <dbReference type="ChEBI" id="CHEBI:68688"/>
        <dbReference type="ChEBI" id="CHEBI:456216"/>
        <dbReference type="EC" id="2.7.4.23"/>
    </reaction>
</comment>
<evidence type="ECO:0000256" key="5">
    <source>
        <dbReference type="ARBA" id="ARBA00022840"/>
    </source>
</evidence>
<feature type="binding site" evidence="6">
    <location>
        <begin position="22"/>
        <end position="29"/>
    </location>
    <ligand>
        <name>ATP</name>
        <dbReference type="ChEBI" id="CHEBI:30616"/>
    </ligand>
</feature>
<name>A0A178HWI6_9HYPH</name>
<dbReference type="Gene3D" id="3.40.50.300">
    <property type="entry name" value="P-loop containing nucleotide triphosphate hydrolases"/>
    <property type="match status" value="1"/>
</dbReference>
<organism evidence="8 9">
    <name type="scientific">Devosia elaeis</name>
    <dbReference type="NCBI Taxonomy" id="1770058"/>
    <lineage>
        <taxon>Bacteria</taxon>
        <taxon>Pseudomonadati</taxon>
        <taxon>Pseudomonadota</taxon>
        <taxon>Alphaproteobacteria</taxon>
        <taxon>Hyphomicrobiales</taxon>
        <taxon>Devosiaceae</taxon>
        <taxon>Devosia</taxon>
    </lineage>
</organism>
<proteinExistence type="inferred from homology"/>
<dbReference type="RefSeq" id="WP_067456365.1">
    <property type="nucleotide sequence ID" value="NZ_LVVY01000086.1"/>
</dbReference>